<reference evidence="2" key="1">
    <citation type="submission" date="2021-01" db="EMBL/GenBank/DDBJ databases">
        <authorList>
            <person name="Corre E."/>
            <person name="Pelletier E."/>
            <person name="Niang G."/>
            <person name="Scheremetjew M."/>
            <person name="Finn R."/>
            <person name="Kale V."/>
            <person name="Holt S."/>
            <person name="Cochrane G."/>
            <person name="Meng A."/>
            <person name="Brown T."/>
            <person name="Cohen L."/>
        </authorList>
    </citation>
    <scope>NUCLEOTIDE SEQUENCE</scope>
    <source>
        <strain evidence="2">CCAP 1951/1</strain>
    </source>
</reference>
<dbReference type="AlphaFoldDB" id="A0A7S1R1T1"/>
<dbReference type="PANTHER" id="PTHR31354:SF2">
    <property type="entry name" value="OS01G0793500 PROTEIN"/>
    <property type="match status" value="1"/>
</dbReference>
<evidence type="ECO:0000313" key="2">
    <source>
        <dbReference type="EMBL" id="CAD9154361.1"/>
    </source>
</evidence>
<dbReference type="PROSITE" id="PS51257">
    <property type="entry name" value="PROKAR_LIPOPROTEIN"/>
    <property type="match status" value="1"/>
</dbReference>
<proteinExistence type="predicted"/>
<sequence length="663" mass="71745">MARLATLGTVLACGLLACVATASIVNRDAARPSRYYQSPLLTVDGQEQALSLICGSVPRKECIDAFTNPSRANAGAAVRAVGDNVAAALAGAVRAAPVLKTIYPGLPPEVYDFFSFAANDIGLATAAMAADADIVARLTEMRVDGTWRKFAGVEPSATDDYPYFGFLTKIIGNAVPGGAALTGASTECFENVTMTASWSNVNTSASAIDVTLSASGQKSLLCTDTLALGVWGAGIHVATIDAATTKTFSYAFDPASATPARRWFVESQGIRLVRFNKGVLGLILDAAATVTLIQGFGQNPVTNATMKANFDFMRKYVEASPRMQPVSQPRSAGRSVVDALDESYIQSGDSLIVVRYDGLDPVIGWGEGFTAGHSVIAVRSPTNGTLYVCESTAHDAYWTRNGIQCHEWRTWFDLAVQAEYNVLLAPLGPEQAAKFNSTAALEFWKETEGLNYGYLNFLFGWIDTKNANFPCLPPTFDYCLNVDMVETIALLWDDAAGNVPNNVFRQALNHRVGTSDLSVEEVMMVGAQRGLTFQDLYVMPEQDAWRYNTTRYGAPAVGRAMVCCVFVCHMWKHGGLFDGIDREINCGEQTLWDIYSMQNFDPAKLGDGRPQVCKTADPNNQLCQLIGTHTFHAKPDFNTRPLYKHMGQNCSSTCPNYVRAAGC</sequence>
<dbReference type="PANTHER" id="PTHR31354">
    <property type="entry name" value="OS01G0793500 PROTEIN"/>
    <property type="match status" value="1"/>
</dbReference>
<accession>A0A7S1R1T1</accession>
<feature type="signal peptide" evidence="1">
    <location>
        <begin position="1"/>
        <end position="22"/>
    </location>
</feature>
<feature type="chain" id="PRO_5030624046" description="Phospholipase B-like" evidence="1">
    <location>
        <begin position="23"/>
        <end position="663"/>
    </location>
</feature>
<protein>
    <recommendedName>
        <fullName evidence="3">Phospholipase B-like</fullName>
    </recommendedName>
</protein>
<organism evidence="2">
    <name type="scientific">Neobodo designis</name>
    <name type="common">Flagellated protozoan</name>
    <name type="synonym">Bodo designis</name>
    <dbReference type="NCBI Taxonomy" id="312471"/>
    <lineage>
        <taxon>Eukaryota</taxon>
        <taxon>Discoba</taxon>
        <taxon>Euglenozoa</taxon>
        <taxon>Kinetoplastea</taxon>
        <taxon>Metakinetoplastina</taxon>
        <taxon>Neobodonida</taxon>
        <taxon>Neobodo</taxon>
    </lineage>
</organism>
<evidence type="ECO:0008006" key="3">
    <source>
        <dbReference type="Google" id="ProtNLM"/>
    </source>
</evidence>
<dbReference type="EMBL" id="HBGF01051669">
    <property type="protein sequence ID" value="CAD9154361.1"/>
    <property type="molecule type" value="Transcribed_RNA"/>
</dbReference>
<evidence type="ECO:0000256" key="1">
    <source>
        <dbReference type="SAM" id="SignalP"/>
    </source>
</evidence>
<gene>
    <name evidence="2" type="ORF">NDES1114_LOCUS34583</name>
</gene>
<keyword evidence="1" id="KW-0732">Signal</keyword>
<name>A0A7S1R1T1_NEODS</name>